<dbReference type="FunFam" id="3.40.30.10:FF:000056">
    <property type="entry name" value="Thiol peroxidase"/>
    <property type="match status" value="1"/>
</dbReference>
<dbReference type="InterPro" id="IPR036249">
    <property type="entry name" value="Thioredoxin-like_sf"/>
</dbReference>
<dbReference type="InterPro" id="IPR018219">
    <property type="entry name" value="Tpx_CS"/>
</dbReference>
<reference evidence="10 11" key="1">
    <citation type="submission" date="2018-06" db="EMBL/GenBank/DDBJ databases">
        <authorList>
            <consortium name="Pathogen Informatics"/>
            <person name="Doyle S."/>
        </authorList>
    </citation>
    <scope>NUCLEOTIDE SEQUENCE [LARGE SCALE GENOMIC DNA]</scope>
    <source>
        <strain evidence="10 11">NCTC10865</strain>
    </source>
</reference>
<comment type="catalytic activity">
    <reaction evidence="7 8">
        <text>a hydroperoxide + [thioredoxin]-dithiol = an alcohol + [thioredoxin]-disulfide + H2O</text>
        <dbReference type="Rhea" id="RHEA:62620"/>
        <dbReference type="Rhea" id="RHEA-COMP:10698"/>
        <dbReference type="Rhea" id="RHEA-COMP:10700"/>
        <dbReference type="ChEBI" id="CHEBI:15377"/>
        <dbReference type="ChEBI" id="CHEBI:29950"/>
        <dbReference type="ChEBI" id="CHEBI:30879"/>
        <dbReference type="ChEBI" id="CHEBI:35924"/>
        <dbReference type="ChEBI" id="CHEBI:50058"/>
        <dbReference type="EC" id="1.11.1.24"/>
    </reaction>
</comment>
<dbReference type="InterPro" id="IPR013766">
    <property type="entry name" value="Thioredoxin_domain"/>
</dbReference>
<dbReference type="CDD" id="cd03014">
    <property type="entry name" value="PRX_Atyp2cys"/>
    <property type="match status" value="1"/>
</dbReference>
<keyword evidence="6 8" id="KW-0676">Redox-active center</keyword>
<gene>
    <name evidence="8 10" type="primary">tpx</name>
    <name evidence="10" type="ORF">NCTC10865_03389</name>
</gene>
<keyword evidence="5 8" id="KW-1015">Disulfide bond</keyword>
<evidence type="ECO:0000256" key="8">
    <source>
        <dbReference type="HAMAP-Rule" id="MF_00269"/>
    </source>
</evidence>
<dbReference type="PROSITE" id="PS51352">
    <property type="entry name" value="THIOREDOXIN_2"/>
    <property type="match status" value="1"/>
</dbReference>
<name>A0A376RKY6_ECOLX</name>
<dbReference type="Proteomes" id="UP000254159">
    <property type="component" value="Unassembled WGS sequence"/>
</dbReference>
<feature type="active site" description="Cysteine sulfenic acid (-SOH) intermediate" evidence="8">
    <location>
        <position position="61"/>
    </location>
</feature>
<comment type="miscellaneous">
    <text evidence="8">The active site is a conserved redox-active cysteine residue, the peroxidatic cysteine (C(P)), which makes the nucleophilic attack on the peroxide substrate. The peroxide oxidizes the C(P)-SH to cysteine sulfenic acid (C(P)-SOH), which then reacts with another cysteine residue, the resolving cysteine (C(R)), to form a disulfide bridge. The disulfide is subsequently reduced by an appropriate electron donor to complete the catalytic cycle. In this atypical 2-Cys peroxiredoxin, C(R) is present in the same subunit to form an intramolecular disulfide. The disulfide is subsequently reduced by thioredoxin.</text>
</comment>
<evidence type="ECO:0000256" key="3">
    <source>
        <dbReference type="ARBA" id="ARBA00022862"/>
    </source>
</evidence>
<dbReference type="InterPro" id="IPR002065">
    <property type="entry name" value="TPX"/>
</dbReference>
<keyword evidence="3 8" id="KW-0049">Antioxidant</keyword>
<evidence type="ECO:0000256" key="2">
    <source>
        <dbReference type="ARBA" id="ARBA00022559"/>
    </source>
</evidence>
<protein>
    <recommendedName>
        <fullName evidence="8">Thiol peroxidase</fullName>
        <shortName evidence="8">Tpx</shortName>
        <ecNumber evidence="8">1.11.1.24</ecNumber>
    </recommendedName>
    <alternativeName>
        <fullName evidence="8">Peroxiredoxin tpx</fullName>
        <shortName evidence="8">Prx</shortName>
    </alternativeName>
    <alternativeName>
        <fullName evidence="8">Thioredoxin peroxidase</fullName>
    </alternativeName>
    <alternativeName>
        <fullName evidence="8">Thioredoxin-dependent peroxiredoxin</fullName>
    </alternativeName>
</protein>
<dbReference type="SUPFAM" id="SSF52833">
    <property type="entry name" value="Thioredoxin-like"/>
    <property type="match status" value="1"/>
</dbReference>
<evidence type="ECO:0000256" key="4">
    <source>
        <dbReference type="ARBA" id="ARBA00023002"/>
    </source>
</evidence>
<organism evidence="10 11">
    <name type="scientific">Escherichia coli</name>
    <dbReference type="NCBI Taxonomy" id="562"/>
    <lineage>
        <taxon>Bacteria</taxon>
        <taxon>Pseudomonadati</taxon>
        <taxon>Pseudomonadota</taxon>
        <taxon>Gammaproteobacteria</taxon>
        <taxon>Enterobacterales</taxon>
        <taxon>Enterobacteriaceae</taxon>
        <taxon>Escherichia</taxon>
    </lineage>
</organism>
<keyword evidence="4 8" id="KW-0560">Oxidoreductase</keyword>
<keyword evidence="2 8" id="KW-0575">Peroxidase</keyword>
<evidence type="ECO:0000256" key="1">
    <source>
        <dbReference type="ARBA" id="ARBA00011738"/>
    </source>
</evidence>
<dbReference type="InterPro" id="IPR050455">
    <property type="entry name" value="Tpx_Peroxidase_subfamily"/>
</dbReference>
<evidence type="ECO:0000313" key="10">
    <source>
        <dbReference type="EMBL" id="STI18067.1"/>
    </source>
</evidence>
<dbReference type="EC" id="1.11.1.24" evidence="8"/>
<evidence type="ECO:0000256" key="5">
    <source>
        <dbReference type="ARBA" id="ARBA00023157"/>
    </source>
</evidence>
<dbReference type="PANTHER" id="PTHR43110">
    <property type="entry name" value="THIOL PEROXIDASE"/>
    <property type="match status" value="1"/>
</dbReference>
<dbReference type="AlphaFoldDB" id="A0A376RKY6"/>
<dbReference type="GO" id="GO:0034599">
    <property type="term" value="P:cellular response to oxidative stress"/>
    <property type="evidence" value="ECO:0007669"/>
    <property type="project" value="UniProtKB-ARBA"/>
</dbReference>
<dbReference type="EMBL" id="UGCD01000002">
    <property type="protein sequence ID" value="STI18067.1"/>
    <property type="molecule type" value="Genomic_DNA"/>
</dbReference>
<accession>A0A376RKY6</accession>
<evidence type="ECO:0000256" key="7">
    <source>
        <dbReference type="ARBA" id="ARBA00049091"/>
    </source>
</evidence>
<comment type="subunit">
    <text evidence="1 8">Homodimer.</text>
</comment>
<dbReference type="Pfam" id="PF08534">
    <property type="entry name" value="Redoxin"/>
    <property type="match status" value="1"/>
</dbReference>
<comment type="function">
    <text evidence="8">Thiol-specific peroxidase that catalyzes the reduction of hydrogen peroxide and organic hydroperoxides to water and alcohols, respectively. Plays a role in cell protection against oxidative stress by detoxifying peroxides.</text>
</comment>
<dbReference type="PROSITE" id="PS01265">
    <property type="entry name" value="TPX"/>
    <property type="match status" value="1"/>
</dbReference>
<proteinExistence type="inferred from homology"/>
<sequence length="170" mass="17955">MSQTVHFQGNPVTVANSIPQAGSKAQTFTLVAKDLSDVTLGQFAGKRKVLNIFPSIDTGVCAASVRKFNQLATEIDNTVVLCISADLPFAQSRFCGAEGLNNVITLSTFRNAEFLQAYGVAIADGPLKGLAARAVVVIDENDNVIFSQLVDEITTEAGLRSSSGCTESII</sequence>
<dbReference type="HAMAP" id="MF_00269">
    <property type="entry name" value="Tpx"/>
    <property type="match status" value="1"/>
</dbReference>
<dbReference type="InterPro" id="IPR013740">
    <property type="entry name" value="Redoxin"/>
</dbReference>
<dbReference type="NCBIfam" id="NF001808">
    <property type="entry name" value="PRK00522.1"/>
    <property type="match status" value="1"/>
</dbReference>
<dbReference type="Gene3D" id="3.40.30.10">
    <property type="entry name" value="Glutaredoxin"/>
    <property type="match status" value="1"/>
</dbReference>
<evidence type="ECO:0000259" key="9">
    <source>
        <dbReference type="PROSITE" id="PS51352"/>
    </source>
</evidence>
<evidence type="ECO:0000256" key="6">
    <source>
        <dbReference type="ARBA" id="ARBA00023284"/>
    </source>
</evidence>
<dbReference type="GO" id="GO:0008379">
    <property type="term" value="F:thioredoxin peroxidase activity"/>
    <property type="evidence" value="ECO:0007669"/>
    <property type="project" value="UniProtKB-UniRule"/>
</dbReference>
<dbReference type="PANTHER" id="PTHR43110:SF1">
    <property type="entry name" value="THIOL PEROXIDASE"/>
    <property type="match status" value="1"/>
</dbReference>
<evidence type="ECO:0000313" key="11">
    <source>
        <dbReference type="Proteomes" id="UP000254159"/>
    </source>
</evidence>
<feature type="domain" description="Thioredoxin" evidence="9">
    <location>
        <begin position="19"/>
        <end position="170"/>
    </location>
</feature>
<feature type="disulfide bond" description="Redox-active" evidence="8">
    <location>
        <begin position="61"/>
        <end position="95"/>
    </location>
</feature>
<comment type="similarity">
    <text evidence="8">Belongs to the peroxiredoxin family. Tpx subfamily.</text>
</comment>